<evidence type="ECO:0000256" key="8">
    <source>
        <dbReference type="ARBA" id="ARBA00023136"/>
    </source>
</evidence>
<feature type="domain" description="NADH:ubiquinone oxidoreductase-like 20kDa subunit" evidence="9">
    <location>
        <begin position="55"/>
        <end position="166"/>
    </location>
</feature>
<gene>
    <name evidence="10" type="ORF">AC244_24500</name>
</gene>
<keyword evidence="6" id="KW-0408">Iron</keyword>
<sequence>MRKLLFESMIRVPLTERAPSRSDAAMEELASAVDNAARRHLGRSLSIRAVDAGSCNGCELEMHALSNAFYDIERFGIRFVASPRHADVLMVTGPVTRNMREALERTYNATPGPKWVVALGGCARDGGCFAGSYAVVGGVSAVIPVDLHIPGCPPSPADILKGLLALLEHVTMGTHAS</sequence>
<dbReference type="SUPFAM" id="SSF56770">
    <property type="entry name" value="HydA/Nqo6-like"/>
    <property type="match status" value="1"/>
</dbReference>
<keyword evidence="3" id="KW-1003">Cell membrane</keyword>
<comment type="caution">
    <text evidence="10">The sequence shown here is derived from an EMBL/GenBank/DDBJ whole genome shotgun (WGS) entry which is preliminary data.</text>
</comment>
<name>A0A0L8BKN1_ENSAD</name>
<evidence type="ECO:0000256" key="2">
    <source>
        <dbReference type="ARBA" id="ARBA00009173"/>
    </source>
</evidence>
<dbReference type="PANTHER" id="PTHR42989">
    <property type="entry name" value="HYDROGENASE-4 COMPONENT I"/>
    <property type="match status" value="1"/>
</dbReference>
<evidence type="ECO:0000256" key="3">
    <source>
        <dbReference type="ARBA" id="ARBA00022475"/>
    </source>
</evidence>
<dbReference type="InterPro" id="IPR052375">
    <property type="entry name" value="Complex_I_20kDa-like"/>
</dbReference>
<evidence type="ECO:0000313" key="11">
    <source>
        <dbReference type="Proteomes" id="UP000037425"/>
    </source>
</evidence>
<comment type="cofactor">
    <cofactor evidence="1">
        <name>[4Fe-4S] cluster</name>
        <dbReference type="ChEBI" id="CHEBI:49883"/>
    </cofactor>
</comment>
<proteinExistence type="inferred from homology"/>
<dbReference type="GO" id="GO:0046872">
    <property type="term" value="F:metal ion binding"/>
    <property type="evidence" value="ECO:0007669"/>
    <property type="project" value="UniProtKB-KW"/>
</dbReference>
<dbReference type="Gene3D" id="3.40.50.12280">
    <property type="match status" value="1"/>
</dbReference>
<protein>
    <submittedName>
        <fullName evidence="10">Hydrogenase</fullName>
    </submittedName>
</protein>
<evidence type="ECO:0000256" key="7">
    <source>
        <dbReference type="ARBA" id="ARBA00023014"/>
    </source>
</evidence>
<comment type="similarity">
    <text evidence="2">Belongs to the complex I 20 kDa subunit family.</text>
</comment>
<dbReference type="GO" id="GO:0051539">
    <property type="term" value="F:4 iron, 4 sulfur cluster binding"/>
    <property type="evidence" value="ECO:0007669"/>
    <property type="project" value="UniProtKB-KW"/>
</dbReference>
<dbReference type="PATRIC" id="fig|106592.7.peg.3637"/>
<evidence type="ECO:0000313" key="10">
    <source>
        <dbReference type="EMBL" id="KOF15231.1"/>
    </source>
</evidence>
<dbReference type="PANTHER" id="PTHR42989:SF1">
    <property type="entry name" value="FORMATE HYDROGENLYASE SUBUNIT 7-RELATED"/>
    <property type="match status" value="1"/>
</dbReference>
<dbReference type="InterPro" id="IPR006137">
    <property type="entry name" value="NADH_UbQ_OxRdtase-like_20kDa"/>
</dbReference>
<accession>A0A0L8BKN1</accession>
<keyword evidence="8" id="KW-0472">Membrane</keyword>
<evidence type="ECO:0000259" key="9">
    <source>
        <dbReference type="Pfam" id="PF01058"/>
    </source>
</evidence>
<keyword evidence="5" id="KW-0479">Metal-binding</keyword>
<evidence type="ECO:0000256" key="5">
    <source>
        <dbReference type="ARBA" id="ARBA00022723"/>
    </source>
</evidence>
<dbReference type="Pfam" id="PF01058">
    <property type="entry name" value="Oxidored_q6"/>
    <property type="match status" value="1"/>
</dbReference>
<evidence type="ECO:0000256" key="6">
    <source>
        <dbReference type="ARBA" id="ARBA00023004"/>
    </source>
</evidence>
<keyword evidence="4" id="KW-0004">4Fe-4S</keyword>
<evidence type="ECO:0000256" key="1">
    <source>
        <dbReference type="ARBA" id="ARBA00001966"/>
    </source>
</evidence>
<evidence type="ECO:0000256" key="4">
    <source>
        <dbReference type="ARBA" id="ARBA00022485"/>
    </source>
</evidence>
<dbReference type="EMBL" id="LGAP01000021">
    <property type="protein sequence ID" value="KOF15231.1"/>
    <property type="molecule type" value="Genomic_DNA"/>
</dbReference>
<organism evidence="10 11">
    <name type="scientific">Ensifer adhaerens</name>
    <name type="common">Sinorhizobium morelense</name>
    <dbReference type="NCBI Taxonomy" id="106592"/>
    <lineage>
        <taxon>Bacteria</taxon>
        <taxon>Pseudomonadati</taxon>
        <taxon>Pseudomonadota</taxon>
        <taxon>Alphaproteobacteria</taxon>
        <taxon>Hyphomicrobiales</taxon>
        <taxon>Rhizobiaceae</taxon>
        <taxon>Sinorhizobium/Ensifer group</taxon>
        <taxon>Ensifer</taxon>
    </lineage>
</organism>
<dbReference type="NCBIfam" id="NF005012">
    <property type="entry name" value="PRK06411.1"/>
    <property type="match status" value="1"/>
</dbReference>
<dbReference type="Proteomes" id="UP000037425">
    <property type="component" value="Unassembled WGS sequence"/>
</dbReference>
<dbReference type="OrthoDB" id="9786737at2"/>
<keyword evidence="7" id="KW-0411">Iron-sulfur</keyword>
<reference evidence="11" key="1">
    <citation type="submission" date="2015-07" db="EMBL/GenBank/DDBJ databases">
        <title>Whole genome sequence of an Ensifer adhaerens strain isolated from a cave pool in the Wind Cave National Park.</title>
        <authorList>
            <person name="Eng W.W.H."/>
            <person name="Gan H.M."/>
            <person name="Barton H.A."/>
            <person name="Savka M.A."/>
        </authorList>
    </citation>
    <scope>NUCLEOTIDE SEQUENCE [LARGE SCALE GENOMIC DNA]</scope>
    <source>
        <strain evidence="11">SD006</strain>
    </source>
</reference>
<dbReference type="AlphaFoldDB" id="A0A0L8BKN1"/>
<dbReference type="RefSeq" id="WP_053251413.1">
    <property type="nucleotide sequence ID" value="NZ_LGAP01000021.1"/>
</dbReference>